<organism evidence="1 2">
    <name type="scientific">Leclercia adecarboxylata</name>
    <dbReference type="NCBI Taxonomy" id="83655"/>
    <lineage>
        <taxon>Bacteria</taxon>
        <taxon>Pseudomonadati</taxon>
        <taxon>Pseudomonadota</taxon>
        <taxon>Gammaproteobacteria</taxon>
        <taxon>Enterobacterales</taxon>
        <taxon>Enterobacteriaceae</taxon>
        <taxon>Leclercia</taxon>
    </lineage>
</organism>
<comment type="caution">
    <text evidence="1">The sequence shown here is derived from an EMBL/GenBank/DDBJ whole genome shotgun (WGS) entry which is preliminary data.</text>
</comment>
<gene>
    <name evidence="1" type="ORF">CRX53_02805</name>
</gene>
<reference evidence="2" key="1">
    <citation type="submission" date="2017-09" db="EMBL/GenBank/DDBJ databases">
        <title>FDA dAtabase for Regulatory Grade micrObial Sequences (FDA-ARGOS): Supporting development and validation of Infectious Disease Dx tests.</title>
        <authorList>
            <person name="Minogue T."/>
            <person name="Wolcott M."/>
            <person name="Wasieloski L."/>
            <person name="Aguilar W."/>
            <person name="Moore D."/>
            <person name="Tallon L."/>
            <person name="Sadzewicz L."/>
            <person name="Ott S."/>
            <person name="Zhao X."/>
            <person name="Nagaraj S."/>
            <person name="Vavikolanu K."/>
            <person name="Aluvathingal J."/>
            <person name="Nadendla S."/>
            <person name="Sichtig H."/>
        </authorList>
    </citation>
    <scope>NUCLEOTIDE SEQUENCE [LARGE SCALE GENOMIC DNA]</scope>
    <source>
        <strain evidence="2">FDAARGOS_404</strain>
    </source>
</reference>
<evidence type="ECO:0000313" key="2">
    <source>
        <dbReference type="Proteomes" id="UP000222768"/>
    </source>
</evidence>
<dbReference type="Proteomes" id="UP000222768">
    <property type="component" value="Unassembled WGS sequence"/>
</dbReference>
<name>A0A855EFT5_9ENTR</name>
<dbReference type="EMBL" id="PDLK01000002">
    <property type="protein sequence ID" value="PHH02963.1"/>
    <property type="molecule type" value="Genomic_DNA"/>
</dbReference>
<dbReference type="AlphaFoldDB" id="A0A855EFT5"/>
<accession>A0A855EFT5</accession>
<sequence>MGFCDLAIYGAAGKGEITLTVFDGLDSDKQPQATPPQGREQISIISRQEFAHMTTLARTSLTAQQTTHFALPHERLRKLNMRQP</sequence>
<protein>
    <submittedName>
        <fullName evidence="1">Uncharacterized protein</fullName>
    </submittedName>
</protein>
<evidence type="ECO:0000313" key="1">
    <source>
        <dbReference type="EMBL" id="PHH02963.1"/>
    </source>
</evidence>
<proteinExistence type="predicted"/>